<evidence type="ECO:0000313" key="1">
    <source>
        <dbReference type="EMBL" id="KAG0013726.1"/>
    </source>
</evidence>
<reference evidence="1" key="1">
    <citation type="journal article" date="2020" name="Fungal Divers.">
        <title>Resolving the Mortierellaceae phylogeny through synthesis of multi-gene phylogenetics and phylogenomics.</title>
        <authorList>
            <person name="Vandepol N."/>
            <person name="Liber J."/>
            <person name="Desiro A."/>
            <person name="Na H."/>
            <person name="Kennedy M."/>
            <person name="Barry K."/>
            <person name="Grigoriev I.V."/>
            <person name="Miller A.N."/>
            <person name="O'Donnell K."/>
            <person name="Stajich J.E."/>
            <person name="Bonito G."/>
        </authorList>
    </citation>
    <scope>NUCLEOTIDE SEQUENCE</scope>
    <source>
        <strain evidence="1">NRRL 2769</strain>
    </source>
</reference>
<proteinExistence type="predicted"/>
<keyword evidence="2" id="KW-1185">Reference proteome</keyword>
<comment type="caution">
    <text evidence="1">The sequence shown here is derived from an EMBL/GenBank/DDBJ whole genome shotgun (WGS) entry which is preliminary data.</text>
</comment>
<accession>A0A9P6MV75</accession>
<gene>
    <name evidence="1" type="ORF">BGZ80_010891</name>
</gene>
<dbReference type="AlphaFoldDB" id="A0A9P6MV75"/>
<evidence type="ECO:0000313" key="2">
    <source>
        <dbReference type="Proteomes" id="UP000703661"/>
    </source>
</evidence>
<dbReference type="EMBL" id="JAAAID010000809">
    <property type="protein sequence ID" value="KAG0013726.1"/>
    <property type="molecule type" value="Genomic_DNA"/>
</dbReference>
<organism evidence="1 2">
    <name type="scientific">Entomortierella chlamydospora</name>
    <dbReference type="NCBI Taxonomy" id="101097"/>
    <lineage>
        <taxon>Eukaryota</taxon>
        <taxon>Fungi</taxon>
        <taxon>Fungi incertae sedis</taxon>
        <taxon>Mucoromycota</taxon>
        <taxon>Mortierellomycotina</taxon>
        <taxon>Mortierellomycetes</taxon>
        <taxon>Mortierellales</taxon>
        <taxon>Mortierellaceae</taxon>
        <taxon>Entomortierella</taxon>
    </lineage>
</organism>
<name>A0A9P6MV75_9FUNG</name>
<sequence>MAGAGTEDIQAALERNQNSLQDIEHMINSVSVSGVMNVFIVMETNKKGRCKSISRLVVFGAGETVNIS</sequence>
<dbReference type="Proteomes" id="UP000703661">
    <property type="component" value="Unassembled WGS sequence"/>
</dbReference>
<protein>
    <submittedName>
        <fullName evidence="1">Uncharacterized protein</fullName>
    </submittedName>
</protein>